<dbReference type="SUPFAM" id="SSF55785">
    <property type="entry name" value="PYP-like sensor domain (PAS domain)"/>
    <property type="match status" value="1"/>
</dbReference>
<dbReference type="Gene3D" id="3.30.450.20">
    <property type="entry name" value="PAS domain"/>
    <property type="match status" value="1"/>
</dbReference>
<dbReference type="InterPro" id="IPR000014">
    <property type="entry name" value="PAS"/>
</dbReference>
<dbReference type="NCBIfam" id="TIGR00229">
    <property type="entry name" value="sensory_box"/>
    <property type="match status" value="1"/>
</dbReference>
<dbReference type="SMART" id="SM00091">
    <property type="entry name" value="PAS"/>
    <property type="match status" value="1"/>
</dbReference>
<comment type="caution">
    <text evidence="2">The sequence shown here is derived from an EMBL/GenBank/DDBJ whole genome shotgun (WGS) entry which is preliminary data.</text>
</comment>
<evidence type="ECO:0000259" key="1">
    <source>
        <dbReference type="PROSITE" id="PS50112"/>
    </source>
</evidence>
<dbReference type="CDD" id="cd00130">
    <property type="entry name" value="PAS"/>
    <property type="match status" value="1"/>
</dbReference>
<dbReference type="AlphaFoldDB" id="A0A832J444"/>
<feature type="non-terminal residue" evidence="2">
    <location>
        <position position="153"/>
    </location>
</feature>
<dbReference type="EMBL" id="DRNF01000227">
    <property type="protein sequence ID" value="HHJ80694.1"/>
    <property type="molecule type" value="Genomic_DNA"/>
</dbReference>
<evidence type="ECO:0000313" key="2">
    <source>
        <dbReference type="EMBL" id="HHJ80694.1"/>
    </source>
</evidence>
<proteinExistence type="predicted"/>
<sequence>MTTDANHLSSLLAAIPAGVQEINLNGVITYSNPKHHEMLGYAAGELIGLSIFDLAYSADEKNKIKNYLDHLIAEQPAPTPYITVSRHKGGLPITTQLDFTYLRDENDSLTGLVFLITNQTEQQNKRSKERDLAQHYLDAAQFMIVILDSNGNI</sequence>
<name>A0A832J444_9GAMM</name>
<dbReference type="Pfam" id="PF13426">
    <property type="entry name" value="PAS_9"/>
    <property type="match status" value="1"/>
</dbReference>
<dbReference type="InterPro" id="IPR035965">
    <property type="entry name" value="PAS-like_dom_sf"/>
</dbReference>
<accession>A0A832J444</accession>
<organism evidence="2">
    <name type="scientific">Candidatus Tenderia electrophaga</name>
    <dbReference type="NCBI Taxonomy" id="1748243"/>
    <lineage>
        <taxon>Bacteria</taxon>
        <taxon>Pseudomonadati</taxon>
        <taxon>Pseudomonadota</taxon>
        <taxon>Gammaproteobacteria</taxon>
        <taxon>Candidatus Tenderiales</taxon>
        <taxon>Candidatus Tenderiaceae</taxon>
        <taxon>Candidatus Tenderia</taxon>
    </lineage>
</organism>
<dbReference type="PROSITE" id="PS50112">
    <property type="entry name" value="PAS"/>
    <property type="match status" value="1"/>
</dbReference>
<reference evidence="2" key="1">
    <citation type="journal article" date="2020" name="mSystems">
        <title>Genome- and Community-Level Interaction Insights into Carbon Utilization and Element Cycling Functions of Hydrothermarchaeota in Hydrothermal Sediment.</title>
        <authorList>
            <person name="Zhou Z."/>
            <person name="Liu Y."/>
            <person name="Xu W."/>
            <person name="Pan J."/>
            <person name="Luo Z.H."/>
            <person name="Li M."/>
        </authorList>
    </citation>
    <scope>NUCLEOTIDE SEQUENCE [LARGE SCALE GENOMIC DNA]</scope>
    <source>
        <strain evidence="2">HyVt-505</strain>
    </source>
</reference>
<feature type="domain" description="PAS" evidence="1">
    <location>
        <begin position="4"/>
        <end position="75"/>
    </location>
</feature>
<gene>
    <name evidence="2" type="ORF">ENJ65_03580</name>
</gene>
<protein>
    <submittedName>
        <fullName evidence="2">PAS domain S-box protein</fullName>
    </submittedName>
</protein>
<dbReference type="Proteomes" id="UP000885832">
    <property type="component" value="Unassembled WGS sequence"/>
</dbReference>